<sequence>MIFFEKYDFLNNKNTNRYNIYYLEKSFGTSFEQQRWILKYIDYYKTAKISNLYTEQIKTEIQNKNVSTSAFNVWYHDFKTTNTLLHNRADIEVFYWIDGLGIDWIPFISHLLEEKKDEKIYLNEIYIARAQYPSTTEVNKKSLLELSNDKLLKTGDLDNFAHKTGNKYPNYILEEIEIVKNAIHDILTEYAGKKIAIVSDHGLTALSQLCDGLNMAGVTSDHSGRIAKRTIGKCVSNTDFVVCEDEITMCALRHESLCGKVPVGQSVHGGCTPEEVLVPIFIISSQPNVKNWTAKLIRNEISGTNPVVEYSISGLSSSDIPFVMYNNKRYELTLQKDRIYISDRLNLVENIANITLNIRNDCQTFKLQINIGAEGDDLFNI</sequence>
<reference evidence="1" key="1">
    <citation type="submission" date="2019-03" db="EMBL/GenBank/DDBJ databases">
        <title>Single cell metagenomics reveals metabolic interactions within the superorganism composed of flagellate Streblomastix strix and complex community of Bacteroidetes bacteria on its surface.</title>
        <authorList>
            <person name="Treitli S.C."/>
            <person name="Kolisko M."/>
            <person name="Husnik F."/>
            <person name="Keeling P."/>
            <person name="Hampl V."/>
        </authorList>
    </citation>
    <scope>NUCLEOTIDE SEQUENCE</scope>
    <source>
        <strain evidence="1">STM</strain>
    </source>
</reference>
<dbReference type="AlphaFoldDB" id="A0A5J4RND4"/>
<evidence type="ECO:0008006" key="2">
    <source>
        <dbReference type="Google" id="ProtNLM"/>
    </source>
</evidence>
<evidence type="ECO:0000313" key="1">
    <source>
        <dbReference type="EMBL" id="KAA6335002.1"/>
    </source>
</evidence>
<protein>
    <recommendedName>
        <fullName evidence="2">PglZ domain-containing protein</fullName>
    </recommendedName>
</protein>
<proteinExistence type="predicted"/>
<accession>A0A5J4RND4</accession>
<dbReference type="NCBIfam" id="NF033445">
    <property type="entry name" value="BREX_PglZ_4"/>
    <property type="match status" value="1"/>
</dbReference>
<name>A0A5J4RND4_9ZZZZ</name>
<dbReference type="EMBL" id="SNRY01000938">
    <property type="protein sequence ID" value="KAA6335002.1"/>
    <property type="molecule type" value="Genomic_DNA"/>
</dbReference>
<organism evidence="1">
    <name type="scientific">termite gut metagenome</name>
    <dbReference type="NCBI Taxonomy" id="433724"/>
    <lineage>
        <taxon>unclassified sequences</taxon>
        <taxon>metagenomes</taxon>
        <taxon>organismal metagenomes</taxon>
    </lineage>
</organism>
<gene>
    <name evidence="1" type="ORF">EZS27_016729</name>
</gene>
<comment type="caution">
    <text evidence="1">The sequence shown here is derived from an EMBL/GenBank/DDBJ whole genome shotgun (WGS) entry which is preliminary data.</text>
</comment>